<dbReference type="InterPro" id="IPR027417">
    <property type="entry name" value="P-loop_NTPase"/>
</dbReference>
<name>A0ABU0JP69_HATLI</name>
<protein>
    <submittedName>
        <fullName evidence="2">Uncharacterized protein YPO0396</fullName>
    </submittedName>
</protein>
<dbReference type="EMBL" id="JAUSWN010000003">
    <property type="protein sequence ID" value="MDQ0478879.1"/>
    <property type="molecule type" value="Genomic_DNA"/>
</dbReference>
<evidence type="ECO:0000313" key="2">
    <source>
        <dbReference type="EMBL" id="MDQ0478879.1"/>
    </source>
</evidence>
<accession>A0ABU0JP69</accession>
<proteinExistence type="predicted"/>
<gene>
    <name evidence="2" type="ORF">QOZ93_000607</name>
</gene>
<reference evidence="2 3" key="1">
    <citation type="submission" date="2023-07" db="EMBL/GenBank/DDBJ databases">
        <title>Genomic Encyclopedia of Type Strains, Phase IV (KMG-IV): sequencing the most valuable type-strain genomes for metagenomic binning, comparative biology and taxonomic classification.</title>
        <authorList>
            <person name="Goeker M."/>
        </authorList>
    </citation>
    <scope>NUCLEOTIDE SEQUENCE [LARGE SCALE GENOMIC DNA]</scope>
    <source>
        <strain evidence="2 3">DSM 1400</strain>
    </source>
</reference>
<feature type="coiled-coil region" evidence="1">
    <location>
        <begin position="831"/>
        <end position="874"/>
    </location>
</feature>
<dbReference type="SUPFAM" id="SSF52540">
    <property type="entry name" value="P-loop containing nucleoside triphosphate hydrolases"/>
    <property type="match status" value="1"/>
</dbReference>
<dbReference type="RefSeq" id="WP_307355064.1">
    <property type="nucleotide sequence ID" value="NZ_BAAACJ010000025.1"/>
</dbReference>
<evidence type="ECO:0000313" key="3">
    <source>
        <dbReference type="Proteomes" id="UP001224418"/>
    </source>
</evidence>
<comment type="caution">
    <text evidence="2">The sequence shown here is derived from an EMBL/GenBank/DDBJ whole genome shotgun (WGS) entry which is preliminary data.</text>
</comment>
<feature type="coiled-coil region" evidence="1">
    <location>
        <begin position="686"/>
        <end position="745"/>
    </location>
</feature>
<keyword evidence="3" id="KW-1185">Reference proteome</keyword>
<dbReference type="Proteomes" id="UP001224418">
    <property type="component" value="Unassembled WGS sequence"/>
</dbReference>
<organism evidence="2 3">
    <name type="scientific">Hathewaya limosa</name>
    <name type="common">Clostridium limosum</name>
    <dbReference type="NCBI Taxonomy" id="1536"/>
    <lineage>
        <taxon>Bacteria</taxon>
        <taxon>Bacillati</taxon>
        <taxon>Bacillota</taxon>
        <taxon>Clostridia</taxon>
        <taxon>Eubacteriales</taxon>
        <taxon>Clostridiaceae</taxon>
        <taxon>Hathewaya</taxon>
    </lineage>
</organism>
<dbReference type="Pfam" id="PF13558">
    <property type="entry name" value="SbcC_Walker_B"/>
    <property type="match status" value="1"/>
</dbReference>
<dbReference type="Gene3D" id="3.40.50.300">
    <property type="entry name" value="P-loop containing nucleotide triphosphate hydrolases"/>
    <property type="match status" value="2"/>
</dbReference>
<keyword evidence="1" id="KW-0175">Coiled coil</keyword>
<evidence type="ECO:0000256" key="1">
    <source>
        <dbReference type="SAM" id="Coils"/>
    </source>
</evidence>
<sequence>MKKLTAMRLINWHAFVDETIEIKNSVLLSGENGAGKSTILDAIQFVLTCSKYNFNKAANEESKRKLTGYVRYKTGREESEYLRTGDVTSHVALEFYEENRKNYFIIGAVIDSSSETSEKVMFYRIEKHRIKDLSYTFNGVPLDISKFKATHRNKSIQSYTNYGDARKDFLNKLGRIGDKFNSLLPKALAFKPITDVKDFVYQYILEEKALSIDNLRENIRTYNECQNLVDDVRRRIENLQNIKESYGEYERAVSNVKLHSFIIDIVEREILKEEIKALEEKIKCCKNNKLLEERKQEELNNLIRQNENKKDNLQITLNTNEEYLALRDINKNISEKEINIQRLASSKRTFVNKLREEERRLQKLENLGIEKIGISTFLNLTKDLNGKLENFIKIARDLSKKLDEKREEELRNSFNYEINIKKQKEELQKVEESIKELEKRNLQYPKNVIILKEEIVAKFKALGIKDEPKILCEVLEVTDPKWKNAVEGYLNTQRFYLIVEEKNFDKALVEYDRLVKKKGIHSVGLINTLNLDKYDEVDINSLAAVVTSKSRDGKRFINMILGKVRREKDINKLKEYKTSITPDCMVYQNHVARAIDKEIYKRPYIGEEAYKIQLEEFREKRKILKEDIDNLLAKKKELDNVTNIIKDINLEKISEEAYVVREEKNEILELESLKKEKAYLSNNSTFMELTFKLEEVKKEIDRLKEEYSKAVKNIGSLETDIKYDRENLNHKVNSLEYKEEDLKEKSLKDSIVFEEGEKRVETERKIKNLETIKINFTTSKNNNETRRQNRLEKLKELQGDYNREYEFGAAPGEEGVDIFLGELEKLRKSTIIEYEDNVKKAKERAELEFREHFISKINENITVAKKEFKELNRALQGVKFGNEEYEFKIEKSKDAKVNRYYDMIMDDRNIGEGFTLFTQQYEDKYKEVLEELFDKLTIDNESEDKELQRFTDYRTYMNYDIKIKHSNGEHSLFSKVCKEKSGGETQTPYYVAMAASFVQLYSMPTNSEPIGLILFDEAFDKMDESRIVAMMEFFNRVPLQLIIASPPQKIDTIAPFVNTTLLVIKGEDYSLIEGYCNEKIQGKDTK</sequence>
<dbReference type="PANTHER" id="PTHR32182">
    <property type="entry name" value="DNA REPLICATION AND REPAIR PROTEIN RECF"/>
    <property type="match status" value="1"/>
</dbReference>
<dbReference type="Pfam" id="PF13555">
    <property type="entry name" value="AAA_29"/>
    <property type="match status" value="1"/>
</dbReference>
<feature type="coiled-coil region" evidence="1">
    <location>
        <begin position="607"/>
        <end position="641"/>
    </location>
</feature>
<dbReference type="PANTHER" id="PTHR32182:SF22">
    <property type="entry name" value="ATP-DEPENDENT ENDONUCLEASE, OLD FAMILY-RELATED"/>
    <property type="match status" value="1"/>
</dbReference>
<feature type="coiled-coil region" evidence="1">
    <location>
        <begin position="268"/>
        <end position="447"/>
    </location>
</feature>